<sequence length="184" mass="20983">MNIFFRSCASSRAVCLPFGASRQQATTPPSRPHRSLKTIFSIFTYRFVRSLSEICRMRLWYAYHLSLTRSCRQLRTETAVSLFAHAAFDVHVDHIKDLVEILPGQMVKVVKVLKVCDRLDSELKDEDYLANVAALAEMEGLENVIVRFFSTPLYVFRGRIKKTIKAALEYAGRNLAFELSEGEG</sequence>
<reference evidence="1" key="1">
    <citation type="journal article" date="2020" name="Stud. Mycol.">
        <title>101 Dothideomycetes genomes: a test case for predicting lifestyles and emergence of pathogens.</title>
        <authorList>
            <person name="Haridas S."/>
            <person name="Albert R."/>
            <person name="Binder M."/>
            <person name="Bloem J."/>
            <person name="Labutti K."/>
            <person name="Salamov A."/>
            <person name="Andreopoulos B."/>
            <person name="Baker S."/>
            <person name="Barry K."/>
            <person name="Bills G."/>
            <person name="Bluhm B."/>
            <person name="Cannon C."/>
            <person name="Castanera R."/>
            <person name="Culley D."/>
            <person name="Daum C."/>
            <person name="Ezra D."/>
            <person name="Gonzalez J."/>
            <person name="Henrissat B."/>
            <person name="Kuo A."/>
            <person name="Liang C."/>
            <person name="Lipzen A."/>
            <person name="Lutzoni F."/>
            <person name="Magnuson J."/>
            <person name="Mondo S."/>
            <person name="Nolan M."/>
            <person name="Ohm R."/>
            <person name="Pangilinan J."/>
            <person name="Park H.-J."/>
            <person name="Ramirez L."/>
            <person name="Alfaro M."/>
            <person name="Sun H."/>
            <person name="Tritt A."/>
            <person name="Yoshinaga Y."/>
            <person name="Zwiers L.-H."/>
            <person name="Turgeon B."/>
            <person name="Goodwin S."/>
            <person name="Spatafora J."/>
            <person name="Crous P."/>
            <person name="Grigoriev I."/>
        </authorList>
    </citation>
    <scope>NUCLEOTIDE SEQUENCE</scope>
    <source>
        <strain evidence="1">CBS 113818</strain>
    </source>
</reference>
<name>A0A6A6ZJR4_9PLEO</name>
<organism evidence="1 2">
    <name type="scientific">Ophiobolus disseminans</name>
    <dbReference type="NCBI Taxonomy" id="1469910"/>
    <lineage>
        <taxon>Eukaryota</taxon>
        <taxon>Fungi</taxon>
        <taxon>Dikarya</taxon>
        <taxon>Ascomycota</taxon>
        <taxon>Pezizomycotina</taxon>
        <taxon>Dothideomycetes</taxon>
        <taxon>Pleosporomycetidae</taxon>
        <taxon>Pleosporales</taxon>
        <taxon>Pleosporineae</taxon>
        <taxon>Phaeosphaeriaceae</taxon>
        <taxon>Ophiobolus</taxon>
    </lineage>
</organism>
<dbReference type="EMBL" id="MU006238">
    <property type="protein sequence ID" value="KAF2821280.1"/>
    <property type="molecule type" value="Genomic_DNA"/>
</dbReference>
<dbReference type="Proteomes" id="UP000799424">
    <property type="component" value="Unassembled WGS sequence"/>
</dbReference>
<proteinExistence type="predicted"/>
<keyword evidence="2" id="KW-1185">Reference proteome</keyword>
<evidence type="ECO:0000313" key="2">
    <source>
        <dbReference type="Proteomes" id="UP000799424"/>
    </source>
</evidence>
<dbReference type="AlphaFoldDB" id="A0A6A6ZJR4"/>
<evidence type="ECO:0000313" key="1">
    <source>
        <dbReference type="EMBL" id="KAF2821280.1"/>
    </source>
</evidence>
<protein>
    <submittedName>
        <fullName evidence="1">Uncharacterized protein</fullName>
    </submittedName>
</protein>
<accession>A0A6A6ZJR4</accession>
<gene>
    <name evidence="1" type="ORF">CC86DRAFT_386811</name>
</gene>